<evidence type="ECO:0000256" key="9">
    <source>
        <dbReference type="ARBA" id="ARBA00032370"/>
    </source>
</evidence>
<reference evidence="18" key="1">
    <citation type="submission" date="2016-12" db="EMBL/GenBank/DDBJ databases">
        <authorList>
            <person name="Varghese N."/>
            <person name="Submissions S."/>
        </authorList>
    </citation>
    <scope>NUCLEOTIDE SEQUENCE [LARGE SCALE GENOMIC DNA]</scope>
    <source>
        <strain evidence="18">DSM 13020</strain>
    </source>
</reference>
<evidence type="ECO:0000256" key="13">
    <source>
        <dbReference type="ARBA" id="ARBA00041418"/>
    </source>
</evidence>
<keyword evidence="17" id="KW-0131">Cell cycle</keyword>
<keyword evidence="18" id="KW-1185">Reference proteome</keyword>
<evidence type="ECO:0000313" key="18">
    <source>
        <dbReference type="Proteomes" id="UP000184207"/>
    </source>
</evidence>
<gene>
    <name evidence="17" type="ORF">SAMN02745226_01261</name>
</gene>
<dbReference type="GO" id="GO:0008360">
    <property type="term" value="P:regulation of cell shape"/>
    <property type="evidence" value="ECO:0007669"/>
    <property type="project" value="UniProtKB-KW"/>
</dbReference>
<dbReference type="EMBL" id="FRDJ01000006">
    <property type="protein sequence ID" value="SHN62256.1"/>
    <property type="molecule type" value="Genomic_DNA"/>
</dbReference>
<keyword evidence="4 16" id="KW-0812">Transmembrane</keyword>
<evidence type="ECO:0000256" key="5">
    <source>
        <dbReference type="ARBA" id="ARBA00022960"/>
    </source>
</evidence>
<dbReference type="STRING" id="1121883.SAMN02745226_01261"/>
<evidence type="ECO:0000256" key="1">
    <source>
        <dbReference type="ARBA" id="ARBA00004141"/>
    </source>
</evidence>
<feature type="transmembrane region" description="Helical" evidence="16">
    <location>
        <begin position="158"/>
        <end position="174"/>
    </location>
</feature>
<dbReference type="RefSeq" id="WP_072759529.1">
    <property type="nucleotide sequence ID" value="NZ_FRDJ01000006.1"/>
</dbReference>
<name>A0A1M7SV53_FERGO</name>
<keyword evidence="3" id="KW-0808">Transferase</keyword>
<keyword evidence="7 16" id="KW-1133">Transmembrane helix</keyword>
<feature type="transmembrane region" description="Helical" evidence="16">
    <location>
        <begin position="102"/>
        <end position="122"/>
    </location>
</feature>
<evidence type="ECO:0000256" key="11">
    <source>
        <dbReference type="ARBA" id="ARBA00038053"/>
    </source>
</evidence>
<evidence type="ECO:0000256" key="15">
    <source>
        <dbReference type="ARBA" id="ARBA00049902"/>
    </source>
</evidence>
<sequence>MRREIAVTIIAYLILFVLGAIAMYSLDIAREQVLGTSSSFFQKHVIMLVLSLVMMIAAMNIPFSFYEKNATLFYFIGIGLLILVFLFPSINGAHRWIRIGGFTLQSSEFAKIILILYLSIYAKNNKGRMEEFKRGFLFPLLLGGVYAVLILIEPNLSTALFTFMIAAITLYYGGTKFQYFLILLFIVIALFIVATIGGFLHSYQLGRLRYFFSGEVAPQVDIALRTIKNSGATGWGIGNSWLKVYVPEAESDFVLAVIGEDFGFFGILLVSVAYLLLSYSLMRIAGYIDDIALRTFTWSYATVILFHVSINLGVFAGVFPVTGIPLPFISTGGSSMMALLTGFGIILSGLLNRKSYETGENER</sequence>
<evidence type="ECO:0000256" key="6">
    <source>
        <dbReference type="ARBA" id="ARBA00022984"/>
    </source>
</evidence>
<dbReference type="GO" id="GO:0008955">
    <property type="term" value="F:peptidoglycan glycosyltransferase activity"/>
    <property type="evidence" value="ECO:0007669"/>
    <property type="project" value="UniProtKB-EC"/>
</dbReference>
<feature type="transmembrane region" description="Helical" evidence="16">
    <location>
        <begin position="298"/>
        <end position="322"/>
    </location>
</feature>
<keyword evidence="5" id="KW-0133">Cell shape</keyword>
<organism evidence="17 18">
    <name type="scientific">Fervidobacterium gondwanense DSM 13020</name>
    <dbReference type="NCBI Taxonomy" id="1121883"/>
    <lineage>
        <taxon>Bacteria</taxon>
        <taxon>Thermotogati</taxon>
        <taxon>Thermotogota</taxon>
        <taxon>Thermotogae</taxon>
        <taxon>Thermotogales</taxon>
        <taxon>Fervidobacteriaceae</taxon>
        <taxon>Fervidobacterium</taxon>
    </lineage>
</organism>
<feature type="transmembrane region" description="Helical" evidence="16">
    <location>
        <begin position="181"/>
        <end position="203"/>
    </location>
</feature>
<keyword evidence="8 16" id="KW-0472">Membrane</keyword>
<evidence type="ECO:0000256" key="10">
    <source>
        <dbReference type="ARBA" id="ARBA00033270"/>
    </source>
</evidence>
<keyword evidence="6" id="KW-0573">Peptidoglycan synthesis</keyword>
<feature type="transmembrane region" description="Helical" evidence="16">
    <location>
        <begin position="5"/>
        <end position="25"/>
    </location>
</feature>
<comment type="catalytic activity">
    <reaction evidence="15">
        <text>[GlcNAc-(1-&gt;4)-Mur2Ac(oyl-L-Ala-gamma-D-Glu-L-Lys-D-Ala-D-Ala)](n)-di-trans,octa-cis-undecaprenyl diphosphate + beta-D-GlcNAc-(1-&gt;4)-Mur2Ac(oyl-L-Ala-gamma-D-Glu-L-Lys-D-Ala-D-Ala)-di-trans,octa-cis-undecaprenyl diphosphate = [GlcNAc-(1-&gt;4)-Mur2Ac(oyl-L-Ala-gamma-D-Glu-L-Lys-D-Ala-D-Ala)](n+1)-di-trans,octa-cis-undecaprenyl diphosphate + di-trans,octa-cis-undecaprenyl diphosphate + H(+)</text>
        <dbReference type="Rhea" id="RHEA:23708"/>
        <dbReference type="Rhea" id="RHEA-COMP:9602"/>
        <dbReference type="Rhea" id="RHEA-COMP:9603"/>
        <dbReference type="ChEBI" id="CHEBI:15378"/>
        <dbReference type="ChEBI" id="CHEBI:58405"/>
        <dbReference type="ChEBI" id="CHEBI:60033"/>
        <dbReference type="ChEBI" id="CHEBI:78435"/>
        <dbReference type="EC" id="2.4.99.28"/>
    </reaction>
</comment>
<feature type="transmembrane region" description="Helical" evidence="16">
    <location>
        <begin position="328"/>
        <end position="351"/>
    </location>
</feature>
<dbReference type="OrthoDB" id="9812661at2"/>
<feature type="transmembrane region" description="Helical" evidence="16">
    <location>
        <begin position="45"/>
        <end position="65"/>
    </location>
</feature>
<dbReference type="GO" id="GO:0015648">
    <property type="term" value="F:lipid-linked peptidoglycan transporter activity"/>
    <property type="evidence" value="ECO:0007669"/>
    <property type="project" value="TreeGrafter"/>
</dbReference>
<keyword evidence="17" id="KW-0132">Cell division</keyword>
<dbReference type="PANTHER" id="PTHR30474">
    <property type="entry name" value="CELL CYCLE PROTEIN"/>
    <property type="match status" value="1"/>
</dbReference>
<dbReference type="AlphaFoldDB" id="A0A1M7SV53"/>
<dbReference type="Pfam" id="PF01098">
    <property type="entry name" value="FTSW_RODA_SPOVE"/>
    <property type="match status" value="1"/>
</dbReference>
<evidence type="ECO:0000313" key="17">
    <source>
        <dbReference type="EMBL" id="SHN62256.1"/>
    </source>
</evidence>
<dbReference type="Proteomes" id="UP000184207">
    <property type="component" value="Unassembled WGS sequence"/>
</dbReference>
<evidence type="ECO:0000256" key="16">
    <source>
        <dbReference type="SAM" id="Phobius"/>
    </source>
</evidence>
<evidence type="ECO:0000256" key="4">
    <source>
        <dbReference type="ARBA" id="ARBA00022692"/>
    </source>
</evidence>
<comment type="similarity">
    <text evidence="11">Belongs to the SEDS family. FtsW subfamily.</text>
</comment>
<dbReference type="PANTHER" id="PTHR30474:SF2">
    <property type="entry name" value="PEPTIDOGLYCAN GLYCOSYLTRANSFERASE FTSW-RELATED"/>
    <property type="match status" value="1"/>
</dbReference>
<protein>
    <recommendedName>
        <fullName evidence="12">Probable peptidoglycan glycosyltransferase FtsW</fullName>
        <ecNumber evidence="14">2.4.99.28</ecNumber>
    </recommendedName>
    <alternativeName>
        <fullName evidence="13">Cell division protein FtsW</fullName>
    </alternativeName>
    <alternativeName>
        <fullName evidence="10">Cell wall polymerase</fullName>
    </alternativeName>
    <alternativeName>
        <fullName evidence="9">Peptidoglycan polymerase</fullName>
    </alternativeName>
</protein>
<feature type="transmembrane region" description="Helical" evidence="16">
    <location>
        <begin position="134"/>
        <end position="152"/>
    </location>
</feature>
<comment type="subcellular location">
    <subcellularLocation>
        <location evidence="1">Membrane</location>
        <topology evidence="1">Multi-pass membrane protein</topology>
    </subcellularLocation>
</comment>
<evidence type="ECO:0000256" key="2">
    <source>
        <dbReference type="ARBA" id="ARBA00022676"/>
    </source>
</evidence>
<dbReference type="GO" id="GO:0051301">
    <property type="term" value="P:cell division"/>
    <property type="evidence" value="ECO:0007669"/>
    <property type="project" value="UniProtKB-KW"/>
</dbReference>
<evidence type="ECO:0000256" key="14">
    <source>
        <dbReference type="ARBA" id="ARBA00044770"/>
    </source>
</evidence>
<accession>A0A1M7SV53</accession>
<dbReference type="GO" id="GO:0005886">
    <property type="term" value="C:plasma membrane"/>
    <property type="evidence" value="ECO:0007669"/>
    <property type="project" value="TreeGrafter"/>
</dbReference>
<feature type="transmembrane region" description="Helical" evidence="16">
    <location>
        <begin position="72"/>
        <end position="90"/>
    </location>
</feature>
<keyword evidence="2" id="KW-0328">Glycosyltransferase</keyword>
<dbReference type="GO" id="GO:0009252">
    <property type="term" value="P:peptidoglycan biosynthetic process"/>
    <property type="evidence" value="ECO:0007669"/>
    <property type="project" value="UniProtKB-KW"/>
</dbReference>
<evidence type="ECO:0000256" key="12">
    <source>
        <dbReference type="ARBA" id="ARBA00041185"/>
    </source>
</evidence>
<evidence type="ECO:0000256" key="3">
    <source>
        <dbReference type="ARBA" id="ARBA00022679"/>
    </source>
</evidence>
<evidence type="ECO:0000256" key="7">
    <source>
        <dbReference type="ARBA" id="ARBA00022989"/>
    </source>
</evidence>
<proteinExistence type="inferred from homology"/>
<dbReference type="GO" id="GO:0032153">
    <property type="term" value="C:cell division site"/>
    <property type="evidence" value="ECO:0007669"/>
    <property type="project" value="TreeGrafter"/>
</dbReference>
<feature type="transmembrane region" description="Helical" evidence="16">
    <location>
        <begin position="253"/>
        <end position="277"/>
    </location>
</feature>
<dbReference type="EC" id="2.4.99.28" evidence="14"/>
<evidence type="ECO:0000256" key="8">
    <source>
        <dbReference type="ARBA" id="ARBA00023136"/>
    </source>
</evidence>
<dbReference type="InterPro" id="IPR001182">
    <property type="entry name" value="FtsW/RodA"/>
</dbReference>